<dbReference type="AlphaFoldDB" id="A0A3D9B085"/>
<dbReference type="GO" id="GO:0046872">
    <property type="term" value="F:metal ion binding"/>
    <property type="evidence" value="ECO:0007669"/>
    <property type="project" value="UniProtKB-KW"/>
</dbReference>
<dbReference type="Gene3D" id="1.20.1440.100">
    <property type="entry name" value="SG protein - dephosphorylation function"/>
    <property type="match status" value="1"/>
</dbReference>
<dbReference type="GO" id="GO:0016787">
    <property type="term" value="F:hydrolase activity"/>
    <property type="evidence" value="ECO:0007669"/>
    <property type="project" value="UniProtKB-KW"/>
</dbReference>
<dbReference type="OrthoDB" id="9790031at2"/>
<dbReference type="InterPro" id="IPR023214">
    <property type="entry name" value="HAD_sf"/>
</dbReference>
<evidence type="ECO:0000256" key="3">
    <source>
        <dbReference type="ARBA" id="ARBA00022842"/>
    </source>
</evidence>
<evidence type="ECO:0000313" key="5">
    <source>
        <dbReference type="Proteomes" id="UP000256257"/>
    </source>
</evidence>
<dbReference type="InterPro" id="IPR050582">
    <property type="entry name" value="HAD-like_SerB"/>
</dbReference>
<dbReference type="Pfam" id="PF12710">
    <property type="entry name" value="HAD"/>
    <property type="match status" value="1"/>
</dbReference>
<dbReference type="PANTHER" id="PTHR43344">
    <property type="entry name" value="PHOSPHOSERINE PHOSPHATASE"/>
    <property type="match status" value="1"/>
</dbReference>
<comment type="caution">
    <text evidence="4">The sequence shown here is derived from an EMBL/GenBank/DDBJ whole genome shotgun (WGS) entry which is preliminary data.</text>
</comment>
<keyword evidence="3" id="KW-0460">Magnesium</keyword>
<keyword evidence="1" id="KW-0479">Metal-binding</keyword>
<keyword evidence="2" id="KW-0378">Hydrolase</keyword>
<gene>
    <name evidence="4" type="ORF">DRF67_13980</name>
</gene>
<evidence type="ECO:0000256" key="2">
    <source>
        <dbReference type="ARBA" id="ARBA00022801"/>
    </source>
</evidence>
<dbReference type="PANTHER" id="PTHR43344:SF13">
    <property type="entry name" value="PHOSPHATASE RV3661-RELATED"/>
    <property type="match status" value="1"/>
</dbReference>
<dbReference type="RefSeq" id="WP_115928908.1">
    <property type="nucleotide sequence ID" value="NZ_QNVV01000012.1"/>
</dbReference>
<evidence type="ECO:0008006" key="6">
    <source>
        <dbReference type="Google" id="ProtNLM"/>
    </source>
</evidence>
<organism evidence="4 5">
    <name type="scientific">Chryseobacterium pennipullorum</name>
    <dbReference type="NCBI Taxonomy" id="2258963"/>
    <lineage>
        <taxon>Bacteria</taxon>
        <taxon>Pseudomonadati</taxon>
        <taxon>Bacteroidota</taxon>
        <taxon>Flavobacteriia</taxon>
        <taxon>Flavobacteriales</taxon>
        <taxon>Weeksellaceae</taxon>
        <taxon>Chryseobacterium group</taxon>
        <taxon>Chryseobacterium</taxon>
    </lineage>
</organism>
<dbReference type="InterPro" id="IPR036412">
    <property type="entry name" value="HAD-like_sf"/>
</dbReference>
<evidence type="ECO:0000256" key="1">
    <source>
        <dbReference type="ARBA" id="ARBA00022723"/>
    </source>
</evidence>
<dbReference type="NCBIfam" id="TIGR01488">
    <property type="entry name" value="HAD-SF-IB"/>
    <property type="match status" value="1"/>
</dbReference>
<reference evidence="4 5" key="1">
    <citation type="submission" date="2018-06" db="EMBL/GenBank/DDBJ databases">
        <title>Novel Chryseobacterium species.</title>
        <authorList>
            <person name="Newman J."/>
            <person name="Hugo C."/>
            <person name="Oosthuizen L."/>
            <person name="Charimba G."/>
        </authorList>
    </citation>
    <scope>NUCLEOTIDE SEQUENCE [LARGE SCALE GENOMIC DNA]</scope>
    <source>
        <strain evidence="4 5">7_F195</strain>
    </source>
</reference>
<dbReference type="EMBL" id="QNVV01000012">
    <property type="protein sequence ID" value="REC46646.1"/>
    <property type="molecule type" value="Genomic_DNA"/>
</dbReference>
<dbReference type="InterPro" id="IPR006385">
    <property type="entry name" value="HAD_hydro_SerB1"/>
</dbReference>
<accession>A0A3D9B085</accession>
<dbReference type="Proteomes" id="UP000256257">
    <property type="component" value="Unassembled WGS sequence"/>
</dbReference>
<sequence>MKNLPNNLQAAYFDVDGTLSRSNIVDPLLYIKKHSMSPSRYSIWKAMLPFRFVYWTILDKISREKATASIYRQYKGISVETMNSLKAQCYQEKYHKKLFPKALEAINTFKGQGTRMVLVSGSLDIFLQLLAEELGAELISSRLETKEGIYTGEMKDRAVSGKRKAELIRQHAHSNQFTLENCASFGDSGDDIAMLSSVQYPVAVNPDKKLASLAQKNNWELLLWS</sequence>
<dbReference type="SUPFAM" id="SSF56784">
    <property type="entry name" value="HAD-like"/>
    <property type="match status" value="1"/>
</dbReference>
<dbReference type="Gene3D" id="3.40.50.1000">
    <property type="entry name" value="HAD superfamily/HAD-like"/>
    <property type="match status" value="1"/>
</dbReference>
<dbReference type="NCBIfam" id="TIGR01490">
    <property type="entry name" value="HAD-SF-IB-hyp1"/>
    <property type="match status" value="1"/>
</dbReference>
<proteinExistence type="predicted"/>
<name>A0A3D9B085_9FLAO</name>
<protein>
    <recommendedName>
        <fullName evidence="6">HAD-IB family hydrolase</fullName>
    </recommendedName>
</protein>
<evidence type="ECO:0000313" key="4">
    <source>
        <dbReference type="EMBL" id="REC46646.1"/>
    </source>
</evidence>
<keyword evidence="5" id="KW-1185">Reference proteome</keyword>